<protein>
    <submittedName>
        <fullName evidence="3">Uncharacterized protein DUF4367</fullName>
    </submittedName>
</protein>
<proteinExistence type="predicted"/>
<dbReference type="InterPro" id="IPR025377">
    <property type="entry name" value="DUF4367"/>
</dbReference>
<reference evidence="3 4" key="1">
    <citation type="submission" date="2019-03" db="EMBL/GenBank/DDBJ databases">
        <title>Genomic Encyclopedia of Type Strains, Phase IV (KMG-IV): sequencing the most valuable type-strain genomes for metagenomic binning, comparative biology and taxonomic classification.</title>
        <authorList>
            <person name="Goeker M."/>
        </authorList>
    </citation>
    <scope>NUCLEOTIDE SEQUENCE [LARGE SCALE GENOMIC DNA]</scope>
    <source>
        <strain evidence="3 4">DSM 24176</strain>
    </source>
</reference>
<organism evidence="3 4">
    <name type="scientific">Natranaerovirga hydrolytica</name>
    <dbReference type="NCBI Taxonomy" id="680378"/>
    <lineage>
        <taxon>Bacteria</taxon>
        <taxon>Bacillati</taxon>
        <taxon>Bacillota</taxon>
        <taxon>Clostridia</taxon>
        <taxon>Lachnospirales</taxon>
        <taxon>Natranaerovirgaceae</taxon>
        <taxon>Natranaerovirga</taxon>
    </lineage>
</organism>
<gene>
    <name evidence="3" type="ORF">EDC19_1786</name>
</gene>
<evidence type="ECO:0000313" key="4">
    <source>
        <dbReference type="Proteomes" id="UP000294545"/>
    </source>
</evidence>
<feature type="domain" description="DUF4367" evidence="2">
    <location>
        <begin position="144"/>
        <end position="244"/>
    </location>
</feature>
<evidence type="ECO:0000256" key="1">
    <source>
        <dbReference type="SAM" id="Phobius"/>
    </source>
</evidence>
<feature type="transmembrane region" description="Helical" evidence="1">
    <location>
        <begin position="82"/>
        <end position="100"/>
    </location>
</feature>
<dbReference type="EMBL" id="SMGQ01000013">
    <property type="protein sequence ID" value="TCK92635.1"/>
    <property type="molecule type" value="Genomic_DNA"/>
</dbReference>
<dbReference type="RefSeq" id="WP_165868567.1">
    <property type="nucleotide sequence ID" value="NZ_SMGQ01000013.1"/>
</dbReference>
<dbReference type="AlphaFoldDB" id="A0A4R1MJL3"/>
<evidence type="ECO:0000313" key="3">
    <source>
        <dbReference type="EMBL" id="TCK92635.1"/>
    </source>
</evidence>
<keyword evidence="1" id="KW-0812">Transmembrane</keyword>
<evidence type="ECO:0000259" key="2">
    <source>
        <dbReference type="Pfam" id="PF14285"/>
    </source>
</evidence>
<dbReference type="Proteomes" id="UP000294545">
    <property type="component" value="Unassembled WGS sequence"/>
</dbReference>
<name>A0A4R1MJL3_9FIRM</name>
<keyword evidence="4" id="KW-1185">Reference proteome</keyword>
<comment type="caution">
    <text evidence="3">The sequence shown here is derived from an EMBL/GenBank/DDBJ whole genome shotgun (WGS) entry which is preliminary data.</text>
</comment>
<keyword evidence="1" id="KW-0472">Membrane</keyword>
<accession>A0A4R1MJL3</accession>
<dbReference type="Pfam" id="PF14285">
    <property type="entry name" value="DUF4367"/>
    <property type="match status" value="1"/>
</dbReference>
<sequence length="247" mass="29114">MKEQSEMEKERLEKLEDVFLYNMGYENISNVCCETEQLLKEYKNIKVPESLNNWFVDFNKKQENKIKYEKLRTQIKHFGKQIAIFLVIITIIFSAVTVSVEAFRIRFFNMVIETTKQFTAVNHKESLNYEYINELPSNWDDFYGPIVIPEGYQLLRAFDVNNTKYIIFKDIYENELRFLQGNLSADYQLDSEDGKVMEVDINGNKGIIIEKDEVKIINWNDNNNSFYIQGNLGKSTLLEMAESVIKK</sequence>
<keyword evidence="1" id="KW-1133">Transmembrane helix</keyword>